<proteinExistence type="predicted"/>
<sequence>MSPSLTTLIEREQSLKQPHVAPQIYVQGHFDSSTILKII</sequence>
<protein>
    <submittedName>
        <fullName evidence="1">Uncharacterized protein</fullName>
    </submittedName>
</protein>
<comment type="caution">
    <text evidence="1">The sequence shown here is derived from an EMBL/GenBank/DDBJ whole genome shotgun (WGS) entry which is preliminary data.</text>
</comment>
<evidence type="ECO:0000313" key="1">
    <source>
        <dbReference type="EMBL" id="CDH23601.1"/>
    </source>
</evidence>
<dbReference type="EMBL" id="CBSZ010000102">
    <property type="protein sequence ID" value="CDH23601.1"/>
    <property type="molecule type" value="Genomic_DNA"/>
</dbReference>
<gene>
    <name evidence="1" type="ORF">XBKB1_1900003</name>
</gene>
<organism evidence="1">
    <name type="scientific">Xenorhabdus bovienii str. kraussei Becker Underwood</name>
    <dbReference type="NCBI Taxonomy" id="1398204"/>
    <lineage>
        <taxon>Bacteria</taxon>
        <taxon>Pseudomonadati</taxon>
        <taxon>Pseudomonadota</taxon>
        <taxon>Gammaproteobacteria</taxon>
        <taxon>Enterobacterales</taxon>
        <taxon>Morganellaceae</taxon>
        <taxon>Xenorhabdus</taxon>
    </lineage>
</organism>
<dbReference type="Proteomes" id="UP000028493">
    <property type="component" value="Unassembled WGS sequence"/>
</dbReference>
<accession>A0A077PS98</accession>
<dbReference type="AlphaFoldDB" id="A0A077PS98"/>
<reference evidence="1" key="1">
    <citation type="submission" date="2013-07" db="EMBL/GenBank/DDBJ databases">
        <title>Sub-species coevolution in mutualistic symbiosis.</title>
        <authorList>
            <person name="Murfin K."/>
            <person name="Klassen J."/>
            <person name="Lee M."/>
            <person name="Forst S."/>
            <person name="Stock P."/>
            <person name="Goodrich-Blair H."/>
        </authorList>
    </citation>
    <scope>NUCLEOTIDE SEQUENCE [LARGE SCALE GENOMIC DNA]</scope>
    <source>
        <strain evidence="1">Kraussei Becker Underwood</strain>
    </source>
</reference>
<name>A0A077PS98_XENBV</name>
<dbReference type="HOGENOM" id="CLU_3319452_0_0_6"/>